<dbReference type="NCBIfam" id="TIGR00964">
    <property type="entry name" value="secE_bact"/>
    <property type="match status" value="1"/>
</dbReference>
<dbReference type="GO" id="GO:0065002">
    <property type="term" value="P:intracellular protein transmembrane transport"/>
    <property type="evidence" value="ECO:0007669"/>
    <property type="project" value="UniProtKB-UniRule"/>
</dbReference>
<dbReference type="EMBL" id="CP110496">
    <property type="protein sequence ID" value="WDI78439.1"/>
    <property type="molecule type" value="Genomic_DNA"/>
</dbReference>
<dbReference type="HAMAP" id="MF_00422">
    <property type="entry name" value="SecE"/>
    <property type="match status" value="1"/>
</dbReference>
<evidence type="ECO:0000256" key="5">
    <source>
        <dbReference type="ARBA" id="ARBA00022927"/>
    </source>
</evidence>
<evidence type="ECO:0000256" key="4">
    <source>
        <dbReference type="ARBA" id="ARBA00022692"/>
    </source>
</evidence>
<comment type="function">
    <text evidence="9">Essential subunit of the Sec protein translocation channel SecYEG. Clamps together the 2 halves of SecY. May contact the channel plug during translocation.</text>
</comment>
<evidence type="ECO:0000256" key="1">
    <source>
        <dbReference type="ARBA" id="ARBA00004370"/>
    </source>
</evidence>
<keyword evidence="8 9" id="KW-0472">Membrane</keyword>
<dbReference type="Gene3D" id="1.20.5.1030">
    <property type="entry name" value="Preprotein translocase secy subunit"/>
    <property type="match status" value="1"/>
</dbReference>
<dbReference type="PRINTS" id="PR01650">
    <property type="entry name" value="SECETRNLCASE"/>
</dbReference>
<accession>A0AAX3N7P0</accession>
<dbReference type="GO" id="GO:0043952">
    <property type="term" value="P:protein transport by the Sec complex"/>
    <property type="evidence" value="ECO:0007669"/>
    <property type="project" value="UniProtKB-UniRule"/>
</dbReference>
<dbReference type="GO" id="GO:0008320">
    <property type="term" value="F:protein transmembrane transporter activity"/>
    <property type="evidence" value="ECO:0007669"/>
    <property type="project" value="UniProtKB-UniRule"/>
</dbReference>
<reference evidence="10" key="1">
    <citation type="submission" date="2022-11" db="EMBL/GenBank/DDBJ databases">
        <title>Genomic comparisons reveal selection pressure and functional variation between nutritional endosymbionts of cave-adapted and epigean Hawaiian planthoppers.</title>
        <authorList>
            <person name="Gossett J.M."/>
            <person name="Porter M.L."/>
            <person name="Vasquez Y."/>
            <person name="Bennett G.M."/>
            <person name="Chong R.A."/>
        </authorList>
    </citation>
    <scope>NUCLEOTIDE SEQUENCE</scope>
    <source>
        <strain evidence="10">OPOL2</strain>
    </source>
</reference>
<dbReference type="Proteomes" id="UP001214992">
    <property type="component" value="Chromosome"/>
</dbReference>
<feature type="transmembrane region" description="Helical" evidence="9">
    <location>
        <begin position="41"/>
        <end position="61"/>
    </location>
</feature>
<sequence length="127" mass="15459">MNAKLGVKKKKRILEYIRWFSIFALIFLLIIDNYFFNVHFWYVHILFLLFTIFMLGLLFSYTDKGKRAISFFYESKLEMYKVVWPTLKKTFYTTLIVLVVTLLLSLILWCLDTILIYFVSFFTKLRF</sequence>
<dbReference type="InterPro" id="IPR001901">
    <property type="entry name" value="Translocase_SecE/Sec61-g"/>
</dbReference>
<dbReference type="PANTHER" id="PTHR33910">
    <property type="entry name" value="PROTEIN TRANSLOCASE SUBUNIT SECE"/>
    <property type="match status" value="1"/>
</dbReference>
<dbReference type="AlphaFoldDB" id="A0AAX3N7P0"/>
<feature type="transmembrane region" description="Helical" evidence="9">
    <location>
        <begin position="91"/>
        <end position="119"/>
    </location>
</feature>
<keyword evidence="4 9" id="KW-0812">Transmembrane</keyword>
<dbReference type="InterPro" id="IPR005807">
    <property type="entry name" value="SecE_bac"/>
</dbReference>
<name>A0AAX3N7P0_9ENTR</name>
<feature type="transmembrane region" description="Helical" evidence="9">
    <location>
        <begin position="16"/>
        <end position="35"/>
    </location>
</feature>
<protein>
    <recommendedName>
        <fullName evidence="9">Protein translocase subunit SecE</fullName>
    </recommendedName>
</protein>
<evidence type="ECO:0000256" key="7">
    <source>
        <dbReference type="ARBA" id="ARBA00023010"/>
    </source>
</evidence>
<comment type="caution">
    <text evidence="9">Lacks conserved residue(s) required for the propagation of feature annotation.</text>
</comment>
<comment type="similarity">
    <text evidence="9">Belongs to the SecE/SEC61-gamma family.</text>
</comment>
<evidence type="ECO:0000256" key="8">
    <source>
        <dbReference type="ARBA" id="ARBA00023136"/>
    </source>
</evidence>
<evidence type="ECO:0000256" key="3">
    <source>
        <dbReference type="ARBA" id="ARBA00022475"/>
    </source>
</evidence>
<dbReference type="GO" id="GO:0005886">
    <property type="term" value="C:plasma membrane"/>
    <property type="evidence" value="ECO:0007669"/>
    <property type="project" value="UniProtKB-UniRule"/>
</dbReference>
<dbReference type="RefSeq" id="WP_274360464.1">
    <property type="nucleotide sequence ID" value="NZ_CP110496.1"/>
</dbReference>
<comment type="subunit">
    <text evidence="9">Component of the Sec protein translocase complex. Heterotrimer consisting of SecY, SecE and SecG subunits. The heterotrimers can form oligomers, although 1 heterotrimer is thought to be able to translocate proteins. Interacts with the ribosome. Interacts with SecDF, and other proteins may be involved. Interacts with SecA.</text>
</comment>
<dbReference type="InterPro" id="IPR038379">
    <property type="entry name" value="SecE_sf"/>
</dbReference>
<organism evidence="10 11">
    <name type="scientific">Candidatus Purcelliella pentastirinorum</name>
    <dbReference type="NCBI Taxonomy" id="472834"/>
    <lineage>
        <taxon>Bacteria</taxon>
        <taxon>Pseudomonadati</taxon>
        <taxon>Pseudomonadota</taxon>
        <taxon>Gammaproteobacteria</taxon>
        <taxon>Enterobacterales</taxon>
        <taxon>Enterobacteriaceae</taxon>
        <taxon>Candidatus Purcelliella</taxon>
    </lineage>
</organism>
<dbReference type="Pfam" id="PF00584">
    <property type="entry name" value="SecE"/>
    <property type="match status" value="1"/>
</dbReference>
<proteinExistence type="inferred from homology"/>
<dbReference type="GO" id="GO:0006605">
    <property type="term" value="P:protein targeting"/>
    <property type="evidence" value="ECO:0007669"/>
    <property type="project" value="UniProtKB-UniRule"/>
</dbReference>
<keyword evidence="7 9" id="KW-0811">Translocation</keyword>
<keyword evidence="5 9" id="KW-0653">Protein transport</keyword>
<evidence type="ECO:0000256" key="6">
    <source>
        <dbReference type="ARBA" id="ARBA00022989"/>
    </source>
</evidence>
<keyword evidence="6 9" id="KW-1133">Transmembrane helix</keyword>
<comment type="subcellular location">
    <subcellularLocation>
        <location evidence="1">Membrane</location>
    </subcellularLocation>
</comment>
<evidence type="ECO:0000256" key="2">
    <source>
        <dbReference type="ARBA" id="ARBA00022448"/>
    </source>
</evidence>
<dbReference type="PANTHER" id="PTHR33910:SF1">
    <property type="entry name" value="PROTEIN TRANSLOCASE SUBUNIT SECE"/>
    <property type="match status" value="1"/>
</dbReference>
<keyword evidence="3 9" id="KW-1003">Cell membrane</keyword>
<evidence type="ECO:0000313" key="10">
    <source>
        <dbReference type="EMBL" id="WDI78439.1"/>
    </source>
</evidence>
<dbReference type="GO" id="GO:0009306">
    <property type="term" value="P:protein secretion"/>
    <property type="evidence" value="ECO:0007669"/>
    <property type="project" value="UniProtKB-UniRule"/>
</dbReference>
<evidence type="ECO:0000313" key="11">
    <source>
        <dbReference type="Proteomes" id="UP001214992"/>
    </source>
</evidence>
<evidence type="ECO:0000256" key="9">
    <source>
        <dbReference type="HAMAP-Rule" id="MF_00422"/>
    </source>
</evidence>
<keyword evidence="2 9" id="KW-0813">Transport</keyword>
<gene>
    <name evidence="9 10" type="primary">secE</name>
    <name evidence="10" type="ORF">ONB71_01885</name>
</gene>